<evidence type="ECO:0000256" key="1">
    <source>
        <dbReference type="SAM" id="MobiDB-lite"/>
    </source>
</evidence>
<comment type="caution">
    <text evidence="2">The sequence shown here is derived from an EMBL/GenBank/DDBJ whole genome shotgun (WGS) entry which is preliminary data.</text>
</comment>
<dbReference type="Proteomes" id="UP001152523">
    <property type="component" value="Unassembled WGS sequence"/>
</dbReference>
<dbReference type="EMBL" id="CAMAPF010000013">
    <property type="protein sequence ID" value="CAH9067512.1"/>
    <property type="molecule type" value="Genomic_DNA"/>
</dbReference>
<evidence type="ECO:0000313" key="2">
    <source>
        <dbReference type="EMBL" id="CAH9067512.1"/>
    </source>
</evidence>
<proteinExistence type="predicted"/>
<dbReference type="AlphaFoldDB" id="A0AAV0C8C0"/>
<keyword evidence="3" id="KW-1185">Reference proteome</keyword>
<organism evidence="2 3">
    <name type="scientific">Cuscuta epithymum</name>
    <dbReference type="NCBI Taxonomy" id="186058"/>
    <lineage>
        <taxon>Eukaryota</taxon>
        <taxon>Viridiplantae</taxon>
        <taxon>Streptophyta</taxon>
        <taxon>Embryophyta</taxon>
        <taxon>Tracheophyta</taxon>
        <taxon>Spermatophyta</taxon>
        <taxon>Magnoliopsida</taxon>
        <taxon>eudicotyledons</taxon>
        <taxon>Gunneridae</taxon>
        <taxon>Pentapetalae</taxon>
        <taxon>asterids</taxon>
        <taxon>lamiids</taxon>
        <taxon>Solanales</taxon>
        <taxon>Convolvulaceae</taxon>
        <taxon>Cuscuteae</taxon>
        <taxon>Cuscuta</taxon>
        <taxon>Cuscuta subgen. Cuscuta</taxon>
    </lineage>
</organism>
<gene>
    <name evidence="2" type="ORF">CEPIT_LOCUS2582</name>
</gene>
<feature type="region of interest" description="Disordered" evidence="1">
    <location>
        <begin position="112"/>
        <end position="138"/>
    </location>
</feature>
<protein>
    <submittedName>
        <fullName evidence="2">Uncharacterized protein</fullName>
    </submittedName>
</protein>
<accession>A0AAV0C8C0</accession>
<name>A0AAV0C8C0_9ASTE</name>
<evidence type="ECO:0000313" key="3">
    <source>
        <dbReference type="Proteomes" id="UP001152523"/>
    </source>
</evidence>
<sequence length="138" mass="14948">METEVIGESKLVDSGDVDVDMVRIFRINKAITSRIFHRHNPVMLTALRGQFQSGNSGFPYVDNSYQSHPLPVVCQICFSPGHSALTCSRFLAMSTPALADIPSRETNSSVWYPDSGASAHMTPHEGQSDGGASTSGFQ</sequence>
<reference evidence="2" key="1">
    <citation type="submission" date="2022-07" db="EMBL/GenBank/DDBJ databases">
        <authorList>
            <person name="Macas J."/>
            <person name="Novak P."/>
            <person name="Neumann P."/>
        </authorList>
    </citation>
    <scope>NUCLEOTIDE SEQUENCE</scope>
</reference>